<protein>
    <submittedName>
        <fullName evidence="1">Uncharacterized protein</fullName>
    </submittedName>
</protein>
<dbReference type="OrthoDB" id="542469at2"/>
<gene>
    <name evidence="1" type="ORF">MGA5115_03460</name>
    <name evidence="2" type="ORF">MGA5116_03317</name>
</gene>
<keyword evidence="3" id="KW-1185">Reference proteome</keyword>
<evidence type="ECO:0000313" key="4">
    <source>
        <dbReference type="Proteomes" id="UP000092871"/>
    </source>
</evidence>
<sequence length="131" mass="14933">MATLTFDEQTYQVENLSDDARARYNAVQFADKKLRDLKELTAILQTASRTYAAAVQAQLPDPAHPNKKKGVISIDGKKYVLDDFETETKQQLFALQQTDRRLEDIKLEIALVDTARNAYIQSLQQHLSPKH</sequence>
<name>A0A1C3JVS5_9GAMM</name>
<organism evidence="1 4">
    <name type="scientific">Marinomonas gallaica</name>
    <dbReference type="NCBI Taxonomy" id="1806667"/>
    <lineage>
        <taxon>Bacteria</taxon>
        <taxon>Pseudomonadati</taxon>
        <taxon>Pseudomonadota</taxon>
        <taxon>Gammaproteobacteria</taxon>
        <taxon>Oceanospirillales</taxon>
        <taxon>Oceanospirillaceae</taxon>
        <taxon>Marinomonas</taxon>
    </lineage>
</organism>
<reference evidence="1 4" key="2">
    <citation type="submission" date="2016-06" db="EMBL/GenBank/DDBJ databases">
        <authorList>
            <person name="Kjaerup R.B."/>
            <person name="Dalgaard T.S."/>
            <person name="Juul-Madsen H.R."/>
        </authorList>
    </citation>
    <scope>NUCLEOTIDE SEQUENCE [LARGE SCALE GENOMIC DNA]</scope>
    <source>
        <strain evidence="1 4">CECT 5115</strain>
    </source>
</reference>
<dbReference type="RefSeq" id="WP_067038540.1">
    <property type="nucleotide sequence ID" value="NZ_FLRA01000033.1"/>
</dbReference>
<dbReference type="AlphaFoldDB" id="A0A1C3JVS5"/>
<evidence type="ECO:0000313" key="3">
    <source>
        <dbReference type="Proteomes" id="UP000092840"/>
    </source>
</evidence>
<proteinExistence type="predicted"/>
<dbReference type="Proteomes" id="UP000092871">
    <property type="component" value="Unassembled WGS sequence"/>
</dbReference>
<evidence type="ECO:0000313" key="1">
    <source>
        <dbReference type="EMBL" id="SBT19298.1"/>
    </source>
</evidence>
<reference evidence="2 3" key="1">
    <citation type="submission" date="2016-06" db="EMBL/GenBank/DDBJ databases">
        <authorList>
            <person name="Rodrigo-Torres L."/>
            <person name="Arahal D.R."/>
        </authorList>
    </citation>
    <scope>NUCLEOTIDE SEQUENCE [LARGE SCALE GENOMIC DNA]</scope>
    <source>
        <strain evidence="2 3">CECT 5116</strain>
    </source>
</reference>
<accession>A0A1C3JVS5</accession>
<dbReference type="Proteomes" id="UP000092840">
    <property type="component" value="Unassembled WGS sequence"/>
</dbReference>
<dbReference type="EMBL" id="FLRB01000028">
    <property type="protein sequence ID" value="SBT22693.1"/>
    <property type="molecule type" value="Genomic_DNA"/>
</dbReference>
<evidence type="ECO:0000313" key="2">
    <source>
        <dbReference type="EMBL" id="SBT22693.1"/>
    </source>
</evidence>
<dbReference type="EMBL" id="FLRA01000033">
    <property type="protein sequence ID" value="SBT19298.1"/>
    <property type="molecule type" value="Genomic_DNA"/>
</dbReference>